<accession>A0A423WLC5</accession>
<dbReference type="STRING" id="252740.A0A423WLC5"/>
<protein>
    <submittedName>
        <fullName evidence="2">Uncharacterized protein</fullName>
    </submittedName>
</protein>
<gene>
    <name evidence="2" type="ORF">VSDG_01076</name>
</gene>
<dbReference type="PANTHER" id="PTHR38113:SF1">
    <property type="entry name" value="DUF2293 DOMAIN-CONTAINING PROTEIN"/>
    <property type="match status" value="1"/>
</dbReference>
<organism evidence="2 3">
    <name type="scientific">Cytospora chrysosperma</name>
    <name type="common">Cytospora canker fungus</name>
    <name type="synonym">Sphaeria chrysosperma</name>
    <dbReference type="NCBI Taxonomy" id="252740"/>
    <lineage>
        <taxon>Eukaryota</taxon>
        <taxon>Fungi</taxon>
        <taxon>Dikarya</taxon>
        <taxon>Ascomycota</taxon>
        <taxon>Pezizomycotina</taxon>
        <taxon>Sordariomycetes</taxon>
        <taxon>Sordariomycetidae</taxon>
        <taxon>Diaporthales</taxon>
        <taxon>Cytosporaceae</taxon>
        <taxon>Cytospora</taxon>
    </lineage>
</organism>
<sequence>MGRDKKNALAVATAGRSAKERHQRSARDKNAWTAPVARELVALPEKNIKSKHQSYFQVFENHDKKDKKLEFQARFNDRTQYQTAKDVNANNLALQMSRVGHHIRRTIVEQARAQIGAEELLPPSHSGEPEPIPETQEEINAQADAALRDLFPRIPNFDKQMIIEHAFKKVVEKHCLDILVRWRGDEETGRDQFDEILREVVVLSDDSDESSSDEDEESSTDGSIPGIVDGDAHRTVAVPLRNSDRRYNQQLAKTPQLSKPQAHNPPRTPAERGSGQRRKNPGSKRANRGFKRYQAVAKRWEEAVNRNRYVQNEESAPHSIPTGRAPSQGPQRPPSVEVISPLRTPPENAIGSSYSPGVS</sequence>
<feature type="compositionally biased region" description="Polar residues" evidence="1">
    <location>
        <begin position="350"/>
        <end position="359"/>
    </location>
</feature>
<feature type="region of interest" description="Disordered" evidence="1">
    <location>
        <begin position="1"/>
        <end position="31"/>
    </location>
</feature>
<keyword evidence="3" id="KW-1185">Reference proteome</keyword>
<dbReference type="PANTHER" id="PTHR38113">
    <property type="match status" value="1"/>
</dbReference>
<feature type="compositionally biased region" description="Basic residues" evidence="1">
    <location>
        <begin position="275"/>
        <end position="291"/>
    </location>
</feature>
<feature type="compositionally biased region" description="Acidic residues" evidence="1">
    <location>
        <begin position="205"/>
        <end position="219"/>
    </location>
</feature>
<evidence type="ECO:0000256" key="1">
    <source>
        <dbReference type="SAM" id="MobiDB-lite"/>
    </source>
</evidence>
<evidence type="ECO:0000313" key="3">
    <source>
        <dbReference type="Proteomes" id="UP000284375"/>
    </source>
</evidence>
<feature type="region of interest" description="Disordered" evidence="1">
    <location>
        <begin position="308"/>
        <end position="359"/>
    </location>
</feature>
<feature type="region of interest" description="Disordered" evidence="1">
    <location>
        <begin position="204"/>
        <end position="232"/>
    </location>
</feature>
<comment type="caution">
    <text evidence="2">The sequence shown here is derived from an EMBL/GenBank/DDBJ whole genome shotgun (WGS) entry which is preliminary data.</text>
</comment>
<reference evidence="2 3" key="1">
    <citation type="submission" date="2015-09" db="EMBL/GenBank/DDBJ databases">
        <title>Host preference determinants of Valsa canker pathogens revealed by comparative genomics.</title>
        <authorList>
            <person name="Yin Z."/>
            <person name="Huang L."/>
        </authorList>
    </citation>
    <scope>NUCLEOTIDE SEQUENCE [LARGE SCALE GENOMIC DNA]</scope>
    <source>
        <strain evidence="2 3">YSFL</strain>
    </source>
</reference>
<dbReference type="AlphaFoldDB" id="A0A423WLC5"/>
<feature type="region of interest" description="Disordered" evidence="1">
    <location>
        <begin position="252"/>
        <end position="293"/>
    </location>
</feature>
<feature type="compositionally biased region" description="Polar residues" evidence="1">
    <location>
        <begin position="252"/>
        <end position="261"/>
    </location>
</feature>
<evidence type="ECO:0000313" key="2">
    <source>
        <dbReference type="EMBL" id="ROW04226.1"/>
    </source>
</evidence>
<name>A0A423WLC5_CYTCH</name>
<dbReference type="OrthoDB" id="5288828at2759"/>
<dbReference type="EMBL" id="LJZO01000002">
    <property type="protein sequence ID" value="ROW04226.1"/>
    <property type="molecule type" value="Genomic_DNA"/>
</dbReference>
<feature type="compositionally biased region" description="Basic and acidic residues" evidence="1">
    <location>
        <begin position="17"/>
        <end position="30"/>
    </location>
</feature>
<proteinExistence type="predicted"/>
<dbReference type="Proteomes" id="UP000284375">
    <property type="component" value="Unassembled WGS sequence"/>
</dbReference>